<dbReference type="InterPro" id="IPR008958">
    <property type="entry name" value="Transglutaminase_C"/>
</dbReference>
<dbReference type="Pfam" id="PF00927">
    <property type="entry name" value="Transglut_C"/>
    <property type="match status" value="2"/>
</dbReference>
<dbReference type="InterPro" id="IPR036238">
    <property type="entry name" value="Transglutaminase_C_sf"/>
</dbReference>
<reference evidence="5 6" key="1">
    <citation type="submission" date="2020-02" db="EMBL/GenBank/DDBJ databases">
        <title>A chromosome-scale genome assembly of the black bullhead catfish (Ameiurus melas).</title>
        <authorList>
            <person name="Wen M."/>
            <person name="Zham M."/>
            <person name="Cabau C."/>
            <person name="Klopp C."/>
            <person name="Donnadieu C."/>
            <person name="Roques C."/>
            <person name="Bouchez O."/>
            <person name="Lampietro C."/>
            <person name="Jouanno E."/>
            <person name="Herpin A."/>
            <person name="Louis A."/>
            <person name="Berthelot C."/>
            <person name="Parey E."/>
            <person name="Roest-Crollius H."/>
            <person name="Braasch I."/>
            <person name="Postlethwait J."/>
            <person name="Robinson-Rechavi M."/>
            <person name="Echchiki A."/>
            <person name="Begum T."/>
            <person name="Montfort J."/>
            <person name="Schartl M."/>
            <person name="Bobe J."/>
            <person name="Guiguen Y."/>
        </authorList>
    </citation>
    <scope>NUCLEOTIDE SEQUENCE [LARGE SCALE GENOMIC DNA]</scope>
    <source>
        <strain evidence="5">M_S1</strain>
        <tissue evidence="5">Blood</tissue>
    </source>
</reference>
<dbReference type="EMBL" id="JAAGNN010000017">
    <property type="protein sequence ID" value="KAF4078495.1"/>
    <property type="molecule type" value="Genomic_DNA"/>
</dbReference>
<evidence type="ECO:0000259" key="4">
    <source>
        <dbReference type="Pfam" id="PF00927"/>
    </source>
</evidence>
<dbReference type="Gene3D" id="2.60.40.10">
    <property type="entry name" value="Immunoglobulins"/>
    <property type="match status" value="2"/>
</dbReference>
<feature type="domain" description="Transglutaminase C-terminal" evidence="4">
    <location>
        <begin position="62"/>
        <end position="157"/>
    </location>
</feature>
<dbReference type="InterPro" id="IPR038765">
    <property type="entry name" value="Papain-like_cys_pep_sf"/>
</dbReference>
<evidence type="ECO:0000313" key="6">
    <source>
        <dbReference type="Proteomes" id="UP000593565"/>
    </source>
</evidence>
<dbReference type="SUPFAM" id="SSF54001">
    <property type="entry name" value="Cysteine proteinases"/>
    <property type="match status" value="1"/>
</dbReference>
<keyword evidence="2" id="KW-0808">Transferase</keyword>
<feature type="domain" description="Transglutaminase C-terminal" evidence="4">
    <location>
        <begin position="167"/>
        <end position="262"/>
    </location>
</feature>
<dbReference type="EC" id="2.3.2.13" evidence="3"/>
<dbReference type="Proteomes" id="UP000593565">
    <property type="component" value="Unassembled WGS sequence"/>
</dbReference>
<evidence type="ECO:0000256" key="3">
    <source>
        <dbReference type="ARBA" id="ARBA00024222"/>
    </source>
</evidence>
<dbReference type="InterPro" id="IPR050779">
    <property type="entry name" value="Transglutaminase"/>
</dbReference>
<keyword evidence="6" id="KW-1185">Reference proteome</keyword>
<feature type="non-terminal residue" evidence="5">
    <location>
        <position position="1"/>
    </location>
</feature>
<dbReference type="AlphaFoldDB" id="A0A7J6A6L9"/>
<sequence>ISTKAVGYDRRVDITHLYKHPEGSEEERIAVETASLYGSKPKIYSHAVADDVKLQVAVEGEGPWVGEDAQLSFTVNNGSSAKRSIKLYCQVAIMYYTGVLKGTVKKDEISVKLKPNEVQTLKWTVPYDLYKDKLVDHAALMLTVAGRVSETKQVLVTRFNFCLCMPDLIITPVGDAVVGRVMEAKITFKNPLLRVLRNVVFRVEGLGLLNAKNILLGNIDSQATITLPVKFTPSLSGLRKLLASLDCQQITQVHGVAEIFVKEK</sequence>
<dbReference type="InterPro" id="IPR013783">
    <property type="entry name" value="Ig-like_fold"/>
</dbReference>
<proteinExistence type="inferred from homology"/>
<dbReference type="PANTHER" id="PTHR11590:SF49">
    <property type="entry name" value="PROTEIN-GLUTAMINE GAMMA-GLUTAMYLTRANSFERASE K"/>
    <property type="match status" value="1"/>
</dbReference>
<dbReference type="FunFam" id="2.60.40.10:FF:000090">
    <property type="entry name" value="Protein-glutamine gamma-glutamyltransferase 2"/>
    <property type="match status" value="1"/>
</dbReference>
<evidence type="ECO:0000313" key="5">
    <source>
        <dbReference type="EMBL" id="KAF4078495.1"/>
    </source>
</evidence>
<organism evidence="5 6">
    <name type="scientific">Ameiurus melas</name>
    <name type="common">Black bullhead</name>
    <name type="synonym">Silurus melas</name>
    <dbReference type="NCBI Taxonomy" id="219545"/>
    <lineage>
        <taxon>Eukaryota</taxon>
        <taxon>Metazoa</taxon>
        <taxon>Chordata</taxon>
        <taxon>Craniata</taxon>
        <taxon>Vertebrata</taxon>
        <taxon>Euteleostomi</taxon>
        <taxon>Actinopterygii</taxon>
        <taxon>Neopterygii</taxon>
        <taxon>Teleostei</taxon>
        <taxon>Ostariophysi</taxon>
        <taxon>Siluriformes</taxon>
        <taxon>Ictaluridae</taxon>
        <taxon>Ameiurus</taxon>
    </lineage>
</organism>
<evidence type="ECO:0000256" key="1">
    <source>
        <dbReference type="ARBA" id="ARBA00005968"/>
    </source>
</evidence>
<gene>
    <name evidence="5" type="ORF">AMELA_G00199780</name>
</gene>
<comment type="similarity">
    <text evidence="1">Belongs to the transglutaminase superfamily. Transglutaminase family.</text>
</comment>
<dbReference type="GO" id="GO:0003810">
    <property type="term" value="F:protein-glutamine gamma-glutamyltransferase activity"/>
    <property type="evidence" value="ECO:0007669"/>
    <property type="project" value="UniProtKB-EC"/>
</dbReference>
<dbReference type="InterPro" id="IPR036985">
    <property type="entry name" value="Transglutaminase-like_sf"/>
</dbReference>
<evidence type="ECO:0000256" key="2">
    <source>
        <dbReference type="ARBA" id="ARBA00023315"/>
    </source>
</evidence>
<dbReference type="FunFam" id="2.60.40.10:FF:000171">
    <property type="entry name" value="protein-glutamine gamma-glutamyltransferase 6"/>
    <property type="match status" value="1"/>
</dbReference>
<comment type="caution">
    <text evidence="5">The sequence shown here is derived from an EMBL/GenBank/DDBJ whole genome shotgun (WGS) entry which is preliminary data.</text>
</comment>
<protein>
    <recommendedName>
        <fullName evidence="3">protein-glutamine gamma-glutamyltransferase</fullName>
        <ecNumber evidence="3">2.3.2.13</ecNumber>
    </recommendedName>
</protein>
<dbReference type="Gene3D" id="3.90.260.10">
    <property type="entry name" value="Transglutaminase-like"/>
    <property type="match status" value="1"/>
</dbReference>
<accession>A0A7J6A6L9</accession>
<keyword evidence="2" id="KW-0012">Acyltransferase</keyword>
<dbReference type="SUPFAM" id="SSF49309">
    <property type="entry name" value="Transglutaminase, two C-terminal domains"/>
    <property type="match status" value="2"/>
</dbReference>
<name>A0A7J6A6L9_AMEME</name>
<dbReference type="PANTHER" id="PTHR11590">
    <property type="entry name" value="PROTEIN-GLUTAMINE GAMMA-GLUTAMYLTRANSFERASE"/>
    <property type="match status" value="1"/>
</dbReference>